<dbReference type="Proteomes" id="UP000653578">
    <property type="component" value="Unassembled WGS sequence"/>
</dbReference>
<organism evidence="2 3">
    <name type="scientific">Paenibacillus plantarum</name>
    <dbReference type="NCBI Taxonomy" id="2654975"/>
    <lineage>
        <taxon>Bacteria</taxon>
        <taxon>Bacillati</taxon>
        <taxon>Bacillota</taxon>
        <taxon>Bacilli</taxon>
        <taxon>Bacillales</taxon>
        <taxon>Paenibacillaceae</taxon>
        <taxon>Paenibacillus</taxon>
    </lineage>
</organism>
<name>A0ABX1XDG8_9BACL</name>
<keyword evidence="1" id="KW-0472">Membrane</keyword>
<proteinExistence type="predicted"/>
<sequence>MVLQRLISPLIIIVLVCNLIITQMVSAIDGAEVFDILKGEITQTIPNSNSLQNQVKEWLSAITGIVESMHIEPSEGIAIKIPLTPPYKLTSNWMNGTVTEIVLFISTSETYYPTLLIFTKENGFIGVHFESSSLRSFLQEYKIDNPNLNLITAPIS</sequence>
<keyword evidence="1" id="KW-0812">Transmembrane</keyword>
<dbReference type="EMBL" id="WHNY01000063">
    <property type="protein sequence ID" value="NOU66507.1"/>
    <property type="molecule type" value="Genomic_DNA"/>
</dbReference>
<gene>
    <name evidence="2" type="ORF">GC096_20915</name>
</gene>
<dbReference type="RefSeq" id="WP_171632921.1">
    <property type="nucleotide sequence ID" value="NZ_WHNY01000063.1"/>
</dbReference>
<evidence type="ECO:0000256" key="1">
    <source>
        <dbReference type="SAM" id="Phobius"/>
    </source>
</evidence>
<feature type="transmembrane region" description="Helical" evidence="1">
    <location>
        <begin position="6"/>
        <end position="28"/>
    </location>
</feature>
<protein>
    <submittedName>
        <fullName evidence="2">Uncharacterized protein</fullName>
    </submittedName>
</protein>
<reference evidence="2 3" key="1">
    <citation type="submission" date="2019-10" db="EMBL/GenBank/DDBJ databases">
        <title>Description of Paenibacillus humi sp. nov.</title>
        <authorList>
            <person name="Carlier A."/>
            <person name="Qi S."/>
        </authorList>
    </citation>
    <scope>NUCLEOTIDE SEQUENCE [LARGE SCALE GENOMIC DNA]</scope>
    <source>
        <strain evidence="2 3">LMG 31461</strain>
    </source>
</reference>
<evidence type="ECO:0000313" key="3">
    <source>
        <dbReference type="Proteomes" id="UP000653578"/>
    </source>
</evidence>
<evidence type="ECO:0000313" key="2">
    <source>
        <dbReference type="EMBL" id="NOU66507.1"/>
    </source>
</evidence>
<accession>A0ABX1XDG8</accession>
<keyword evidence="1" id="KW-1133">Transmembrane helix</keyword>
<keyword evidence="3" id="KW-1185">Reference proteome</keyword>
<comment type="caution">
    <text evidence="2">The sequence shown here is derived from an EMBL/GenBank/DDBJ whole genome shotgun (WGS) entry which is preliminary data.</text>
</comment>